<comment type="caution">
    <text evidence="1">The sequence shown here is derived from an EMBL/GenBank/DDBJ whole genome shotgun (WGS) entry which is preliminary data.</text>
</comment>
<accession>A0A8X6WFV6</accession>
<evidence type="ECO:0000313" key="1">
    <source>
        <dbReference type="EMBL" id="GFY34183.1"/>
    </source>
</evidence>
<keyword evidence="2" id="KW-1185">Reference proteome</keyword>
<name>A0A8X6WFV6_TRICX</name>
<dbReference type="EMBL" id="BMAU01021422">
    <property type="protein sequence ID" value="GFY34183.1"/>
    <property type="molecule type" value="Genomic_DNA"/>
</dbReference>
<protein>
    <submittedName>
        <fullName evidence="1">Uncharacterized protein</fullName>
    </submittedName>
</protein>
<reference evidence="1" key="1">
    <citation type="submission" date="2020-08" db="EMBL/GenBank/DDBJ databases">
        <title>Multicomponent nature underlies the extraordinary mechanical properties of spider dragline silk.</title>
        <authorList>
            <person name="Kono N."/>
            <person name="Nakamura H."/>
            <person name="Mori M."/>
            <person name="Yoshida Y."/>
            <person name="Ohtoshi R."/>
            <person name="Malay A.D."/>
            <person name="Moran D.A.P."/>
            <person name="Tomita M."/>
            <person name="Numata K."/>
            <person name="Arakawa K."/>
        </authorList>
    </citation>
    <scope>NUCLEOTIDE SEQUENCE</scope>
</reference>
<sequence length="91" mass="10282">MASETRSEWCCCLRKWGKRVSYNPVPLRSEMDLSRKGHAQGPVLKVPNGSRRQKRALYEKLEVACIMRDSTSDSSTVTKLVATPVLHQAFC</sequence>
<gene>
    <name evidence="1" type="ORF">TNCV_2504861</name>
</gene>
<dbReference type="AlphaFoldDB" id="A0A8X6WFV6"/>
<organism evidence="1 2">
    <name type="scientific">Trichonephila clavipes</name>
    <name type="common">Golden silk orbweaver</name>
    <name type="synonym">Nephila clavipes</name>
    <dbReference type="NCBI Taxonomy" id="2585209"/>
    <lineage>
        <taxon>Eukaryota</taxon>
        <taxon>Metazoa</taxon>
        <taxon>Ecdysozoa</taxon>
        <taxon>Arthropoda</taxon>
        <taxon>Chelicerata</taxon>
        <taxon>Arachnida</taxon>
        <taxon>Araneae</taxon>
        <taxon>Araneomorphae</taxon>
        <taxon>Entelegynae</taxon>
        <taxon>Araneoidea</taxon>
        <taxon>Nephilidae</taxon>
        <taxon>Trichonephila</taxon>
    </lineage>
</organism>
<dbReference type="Proteomes" id="UP000887159">
    <property type="component" value="Unassembled WGS sequence"/>
</dbReference>
<evidence type="ECO:0000313" key="2">
    <source>
        <dbReference type="Proteomes" id="UP000887159"/>
    </source>
</evidence>
<proteinExistence type="predicted"/>